<evidence type="ECO:0000313" key="3">
    <source>
        <dbReference type="Proteomes" id="UP001497497"/>
    </source>
</evidence>
<feature type="domain" description="WSC" evidence="1">
    <location>
        <begin position="1"/>
        <end position="68"/>
    </location>
</feature>
<dbReference type="EMBL" id="CAXITT010000569">
    <property type="protein sequence ID" value="CAL1543661.1"/>
    <property type="molecule type" value="Genomic_DNA"/>
</dbReference>
<accession>A0AAV2IC02</accession>
<evidence type="ECO:0000313" key="2">
    <source>
        <dbReference type="EMBL" id="CAL1543661.1"/>
    </source>
</evidence>
<reference evidence="2 3" key="1">
    <citation type="submission" date="2024-04" db="EMBL/GenBank/DDBJ databases">
        <authorList>
            <consortium name="Genoscope - CEA"/>
            <person name="William W."/>
        </authorList>
    </citation>
    <scope>NUCLEOTIDE SEQUENCE [LARGE SCALE GENOMIC DNA]</scope>
</reference>
<proteinExistence type="predicted"/>
<dbReference type="Pfam" id="PF01822">
    <property type="entry name" value="WSC"/>
    <property type="match status" value="1"/>
</dbReference>
<comment type="caution">
    <text evidence="2">The sequence shown here is derived from an EMBL/GenBank/DDBJ whole genome shotgun (WGS) entry which is preliminary data.</text>
</comment>
<sequence length="355" mass="39012">MTPNYCRERCGTFDYGYAAVAHGKFCFCSKTLPDGITPDSNALCNMSCIALTTQFCGGPQHVGVFESITPLTGLQVISDVTGIRGTPTTVTLSITVATGSRLMYMADFDDNAGFTSYNETGFESRELYLPGDYRVQVAANDMDLSFQDTYAVTGFVLEQPVSDVEILCDPAFATHEEGRCEVTVWRGSNLKLDATFPDRSEFDIHLDPIADPIVSMAGWWVPQPLVTASAGVYLMRYALFNTIGKIYGWRLHVNVPGPIDLMILSPYCNAMSYCFETNRCQTSGSCLSSNLTNQHMSTQCSSSDVFCMQNEKCFSSCPTPPARYGTTTINGKLCSRVRGQGSLTNQSNNYWHPVD</sequence>
<protein>
    <recommendedName>
        <fullName evidence="1">WSC domain-containing protein</fullName>
    </recommendedName>
</protein>
<organism evidence="2 3">
    <name type="scientific">Lymnaea stagnalis</name>
    <name type="common">Great pond snail</name>
    <name type="synonym">Helix stagnalis</name>
    <dbReference type="NCBI Taxonomy" id="6523"/>
    <lineage>
        <taxon>Eukaryota</taxon>
        <taxon>Metazoa</taxon>
        <taxon>Spiralia</taxon>
        <taxon>Lophotrochozoa</taxon>
        <taxon>Mollusca</taxon>
        <taxon>Gastropoda</taxon>
        <taxon>Heterobranchia</taxon>
        <taxon>Euthyneura</taxon>
        <taxon>Panpulmonata</taxon>
        <taxon>Hygrophila</taxon>
        <taxon>Lymnaeoidea</taxon>
        <taxon>Lymnaeidae</taxon>
        <taxon>Lymnaea</taxon>
    </lineage>
</organism>
<keyword evidence="3" id="KW-1185">Reference proteome</keyword>
<dbReference type="InterPro" id="IPR002889">
    <property type="entry name" value="WSC_carb-bd"/>
</dbReference>
<dbReference type="Proteomes" id="UP001497497">
    <property type="component" value="Unassembled WGS sequence"/>
</dbReference>
<evidence type="ECO:0000259" key="1">
    <source>
        <dbReference type="PROSITE" id="PS51212"/>
    </source>
</evidence>
<name>A0AAV2IC02_LYMST</name>
<dbReference type="AlphaFoldDB" id="A0AAV2IC02"/>
<gene>
    <name evidence="2" type="ORF">GSLYS_00017195001</name>
</gene>
<dbReference type="PROSITE" id="PS51212">
    <property type="entry name" value="WSC"/>
    <property type="match status" value="1"/>
</dbReference>